<dbReference type="PANTHER" id="PTHR47772:SF13">
    <property type="entry name" value="GASTRULA ZINC FINGER PROTEIN XLCGF49.1-LIKE-RELATED"/>
    <property type="match status" value="1"/>
</dbReference>
<keyword evidence="12" id="KW-1185">Reference proteome</keyword>
<dbReference type="InterPro" id="IPR050636">
    <property type="entry name" value="C2H2-ZF_domain-containing"/>
</dbReference>
<dbReference type="GO" id="GO:0008270">
    <property type="term" value="F:zinc ion binding"/>
    <property type="evidence" value="ECO:0007669"/>
    <property type="project" value="UniProtKB-KW"/>
</dbReference>
<protein>
    <submittedName>
        <fullName evidence="11">ZG8 protein</fullName>
    </submittedName>
</protein>
<evidence type="ECO:0000256" key="5">
    <source>
        <dbReference type="ARBA" id="ARBA00022833"/>
    </source>
</evidence>
<dbReference type="EMBL" id="VZSB01001115">
    <property type="protein sequence ID" value="NWX00905.1"/>
    <property type="molecule type" value="Genomic_DNA"/>
</dbReference>
<reference evidence="11 12" key="1">
    <citation type="submission" date="2019-09" db="EMBL/GenBank/DDBJ databases">
        <title>Bird 10,000 Genomes (B10K) Project - Family phase.</title>
        <authorList>
            <person name="Zhang G."/>
        </authorList>
    </citation>
    <scope>NUCLEOTIDE SEQUENCE [LARGE SCALE GENOMIC DNA]</scope>
    <source>
        <strain evidence="11">OUT-0007</strain>
        <tissue evidence="11">Blood</tissue>
    </source>
</reference>
<dbReference type="SMART" id="SM00355">
    <property type="entry name" value="ZnF_C2H2"/>
    <property type="match status" value="2"/>
</dbReference>
<dbReference type="SUPFAM" id="SSF57667">
    <property type="entry name" value="beta-beta-alpha zinc fingers"/>
    <property type="match status" value="1"/>
</dbReference>
<evidence type="ECO:0000256" key="3">
    <source>
        <dbReference type="ARBA" id="ARBA00022737"/>
    </source>
</evidence>
<keyword evidence="3" id="KW-0677">Repeat</keyword>
<name>A0A7K6SSL4_CALNI</name>
<dbReference type="InterPro" id="IPR036236">
    <property type="entry name" value="Znf_C2H2_sf"/>
</dbReference>
<comment type="subcellular location">
    <subcellularLocation>
        <location evidence="1">Nucleus</location>
    </subcellularLocation>
</comment>
<dbReference type="PROSITE" id="PS00028">
    <property type="entry name" value="ZINC_FINGER_C2H2_1"/>
    <property type="match status" value="1"/>
</dbReference>
<evidence type="ECO:0000256" key="9">
    <source>
        <dbReference type="PROSITE-ProRule" id="PRU00042"/>
    </source>
</evidence>
<feature type="domain" description="C2H2-type" evidence="10">
    <location>
        <begin position="58"/>
        <end position="77"/>
    </location>
</feature>
<feature type="domain" description="C2H2-type" evidence="10">
    <location>
        <begin position="30"/>
        <end position="57"/>
    </location>
</feature>
<evidence type="ECO:0000313" key="11">
    <source>
        <dbReference type="EMBL" id="NWX00905.1"/>
    </source>
</evidence>
<keyword evidence="2" id="KW-0479">Metal-binding</keyword>
<dbReference type="PANTHER" id="PTHR47772">
    <property type="entry name" value="ZINC FINGER PROTEIN 200"/>
    <property type="match status" value="1"/>
</dbReference>
<dbReference type="Proteomes" id="UP000546235">
    <property type="component" value="Unassembled WGS sequence"/>
</dbReference>
<evidence type="ECO:0000256" key="7">
    <source>
        <dbReference type="ARBA" id="ARBA00023163"/>
    </source>
</evidence>
<evidence type="ECO:0000313" key="12">
    <source>
        <dbReference type="Proteomes" id="UP000546235"/>
    </source>
</evidence>
<evidence type="ECO:0000256" key="1">
    <source>
        <dbReference type="ARBA" id="ARBA00004123"/>
    </source>
</evidence>
<sequence>SPLGQIQGFLFGHPRLHPLLTPLPLEKSPFPCPECDKSFKHQASLAVHMRSHRGERPFTCTDCGKSFVHKHHLLSHQ</sequence>
<dbReference type="GO" id="GO:0005634">
    <property type="term" value="C:nucleus"/>
    <property type="evidence" value="ECO:0007669"/>
    <property type="project" value="UniProtKB-SubCell"/>
</dbReference>
<dbReference type="FunFam" id="3.30.160.60:FF:000706">
    <property type="entry name" value="Zinc finger protein"/>
    <property type="match status" value="1"/>
</dbReference>
<dbReference type="FunFam" id="3.30.160.60:FF:001552">
    <property type="entry name" value="Zinc finger protein 425"/>
    <property type="match status" value="1"/>
</dbReference>
<dbReference type="Gene3D" id="3.30.160.60">
    <property type="entry name" value="Classic Zinc Finger"/>
    <property type="match status" value="2"/>
</dbReference>
<evidence type="ECO:0000256" key="4">
    <source>
        <dbReference type="ARBA" id="ARBA00022771"/>
    </source>
</evidence>
<evidence type="ECO:0000259" key="10">
    <source>
        <dbReference type="PROSITE" id="PS50157"/>
    </source>
</evidence>
<gene>
    <name evidence="11" type="primary">Zg8_1</name>
    <name evidence="11" type="ORF">CALNIC_R14906</name>
</gene>
<feature type="non-terminal residue" evidence="11">
    <location>
        <position position="77"/>
    </location>
</feature>
<keyword evidence="4 9" id="KW-0863">Zinc-finger</keyword>
<keyword evidence="7" id="KW-0804">Transcription</keyword>
<keyword evidence="8" id="KW-0539">Nucleus</keyword>
<dbReference type="PROSITE" id="PS50157">
    <property type="entry name" value="ZINC_FINGER_C2H2_2"/>
    <property type="match status" value="2"/>
</dbReference>
<evidence type="ECO:0000256" key="8">
    <source>
        <dbReference type="ARBA" id="ARBA00023242"/>
    </source>
</evidence>
<evidence type="ECO:0000256" key="2">
    <source>
        <dbReference type="ARBA" id="ARBA00022723"/>
    </source>
</evidence>
<feature type="non-terminal residue" evidence="11">
    <location>
        <position position="1"/>
    </location>
</feature>
<comment type="caution">
    <text evidence="11">The sequence shown here is derived from an EMBL/GenBank/DDBJ whole genome shotgun (WGS) entry which is preliminary data.</text>
</comment>
<proteinExistence type="predicted"/>
<dbReference type="InterPro" id="IPR013087">
    <property type="entry name" value="Znf_C2H2_type"/>
</dbReference>
<dbReference type="Pfam" id="PF00096">
    <property type="entry name" value="zf-C2H2"/>
    <property type="match status" value="2"/>
</dbReference>
<dbReference type="AlphaFoldDB" id="A0A7K6SSL4"/>
<keyword evidence="6" id="KW-0805">Transcription regulation</keyword>
<keyword evidence="5" id="KW-0862">Zinc</keyword>
<accession>A0A7K6SSL4</accession>
<evidence type="ECO:0000256" key="6">
    <source>
        <dbReference type="ARBA" id="ARBA00023015"/>
    </source>
</evidence>
<organism evidence="11 12">
    <name type="scientific">Caloenas nicobarica</name>
    <name type="common">Nicobar pigeon</name>
    <dbReference type="NCBI Taxonomy" id="187106"/>
    <lineage>
        <taxon>Eukaryota</taxon>
        <taxon>Metazoa</taxon>
        <taxon>Chordata</taxon>
        <taxon>Craniata</taxon>
        <taxon>Vertebrata</taxon>
        <taxon>Euteleostomi</taxon>
        <taxon>Archelosauria</taxon>
        <taxon>Archosauria</taxon>
        <taxon>Dinosauria</taxon>
        <taxon>Saurischia</taxon>
        <taxon>Theropoda</taxon>
        <taxon>Coelurosauria</taxon>
        <taxon>Aves</taxon>
        <taxon>Neognathae</taxon>
        <taxon>Neoaves</taxon>
        <taxon>Columbimorphae</taxon>
        <taxon>Columbiformes</taxon>
        <taxon>Columbidae</taxon>
        <taxon>Caloenas</taxon>
    </lineage>
</organism>